<dbReference type="Pfam" id="PF07963">
    <property type="entry name" value="N_methyl"/>
    <property type="match status" value="1"/>
</dbReference>
<feature type="transmembrane region" description="Helical" evidence="1">
    <location>
        <begin position="7"/>
        <end position="28"/>
    </location>
</feature>
<gene>
    <name evidence="2" type="ORF">KKC1_32500</name>
</gene>
<reference evidence="3" key="1">
    <citation type="journal article" date="2017" name="Appl. Environ. Microbiol.">
        <title>Genomic Analysis of Calderihabitans maritimus KKC1, a Thermophilic, Hydrogenogenic, Carboxydotrophic Bacterium Isolated from Marine Sediment.</title>
        <authorList>
            <person name="Omae K."/>
            <person name="Yoneda Y."/>
            <person name="Fukuyama Y."/>
            <person name="Yoshida T."/>
            <person name="Sako Y."/>
        </authorList>
    </citation>
    <scope>NUCLEOTIDE SEQUENCE [LARGE SCALE GENOMIC DNA]</scope>
    <source>
        <strain evidence="3">KKC1</strain>
    </source>
</reference>
<dbReference type="AlphaFoldDB" id="A0A1Z5HX81"/>
<dbReference type="RefSeq" id="WP_088555141.1">
    <property type="nucleotide sequence ID" value="NZ_BDGJ01000198.1"/>
</dbReference>
<keyword evidence="3" id="KW-1185">Reference proteome</keyword>
<evidence type="ECO:0000313" key="3">
    <source>
        <dbReference type="Proteomes" id="UP000197032"/>
    </source>
</evidence>
<sequence length="121" mass="13803">MWRDDKGLTLVETVVAVALLAAVLIPLFNMFYTGIRGYTAAAEETILVNLAQGKIEELKAEDYDTLTDQGPTVFPEFAEYMYEVEVLEIDPEKKIKQITVSAYSLEEPNRRVRLVTWVTER</sequence>
<evidence type="ECO:0008006" key="4">
    <source>
        <dbReference type="Google" id="ProtNLM"/>
    </source>
</evidence>
<comment type="caution">
    <text evidence="2">The sequence shown here is derived from an EMBL/GenBank/DDBJ whole genome shotgun (WGS) entry which is preliminary data.</text>
</comment>
<dbReference type="InterPro" id="IPR012902">
    <property type="entry name" value="N_methyl_site"/>
</dbReference>
<protein>
    <recommendedName>
        <fullName evidence="4">Prepilin-type N-terminal cleavage/methylation domain-containing protein</fullName>
    </recommendedName>
</protein>
<accession>A0A1Z5HX81</accession>
<evidence type="ECO:0000313" key="2">
    <source>
        <dbReference type="EMBL" id="GAW94136.1"/>
    </source>
</evidence>
<keyword evidence="1" id="KW-0812">Transmembrane</keyword>
<dbReference type="Proteomes" id="UP000197032">
    <property type="component" value="Unassembled WGS sequence"/>
</dbReference>
<dbReference type="OrthoDB" id="1729776at2"/>
<dbReference type="EMBL" id="BDGJ01000198">
    <property type="protein sequence ID" value="GAW94136.1"/>
    <property type="molecule type" value="Genomic_DNA"/>
</dbReference>
<proteinExistence type="predicted"/>
<evidence type="ECO:0000256" key="1">
    <source>
        <dbReference type="SAM" id="Phobius"/>
    </source>
</evidence>
<keyword evidence="1" id="KW-0472">Membrane</keyword>
<organism evidence="2 3">
    <name type="scientific">Calderihabitans maritimus</name>
    <dbReference type="NCBI Taxonomy" id="1246530"/>
    <lineage>
        <taxon>Bacteria</taxon>
        <taxon>Bacillati</taxon>
        <taxon>Bacillota</taxon>
        <taxon>Clostridia</taxon>
        <taxon>Neomoorellales</taxon>
        <taxon>Calderihabitantaceae</taxon>
        <taxon>Calderihabitans</taxon>
    </lineage>
</organism>
<keyword evidence="1" id="KW-1133">Transmembrane helix</keyword>
<name>A0A1Z5HX81_9FIRM</name>